<evidence type="ECO:0000313" key="3">
    <source>
        <dbReference type="EMBL" id="MBZ9777425.1"/>
    </source>
</evidence>
<evidence type="ECO:0000256" key="1">
    <source>
        <dbReference type="ARBA" id="ARBA00022729"/>
    </source>
</evidence>
<sequence length="665" mass="72982">MTSVQSNSLIAKDFDSLVISSLNKKLNTADHLKAIKSQLNKYNIDTNNKAVRDHFNVSPTMTSVNNQEICQNSDLLITVNIDDKETATDDLEFIVYSSNSKLIKVSSINGSDGEKNILLSTLDDTYGVSTILLKVVDEDGASTSQDFEVKVNPSPDLRIDENEFTFPINQKIDNIQFDNLESNRLIFSDYQTNKKGTLDEINFEIHNLESSSIIEIDLSSIIENNFNKGVGIEFSSLSPLVSIEFSKPVKNLNLLLDDFTGALSGGFSSFNFNAAFMVRHGLKGVNIRGSNIDIYDIIDVQEEDYVSGVIEFIEPVKTLIIEGKGGSAMFSQEKLAFAKRDKQLSYSITPQLPDGLVLDKQTGEISGTPTEVRQAQDYTVSVFTRNTCYDEVILNISTNSAPTIAEVEDQEACQNENITLDVVFSDYETDFDNLHFSAYSDNTDLIETINIDSSVGESKITVIPKASSFGSATITLSVADEMGAITKASFKATFIEDNIAPSLTTKDITVDLSGNPSIMILPEDVIESLGDNCSSINDIALDLDRDTFVEVGTYTVNVTTKDSSGNAVTNTAVVTVEDSTLSIEGFGNDPQVKLYPNPSSQLINFEVSNVEIKTISIYDSNGRLIKSSRTEKPSIDISDLSSGVYFVKIDGKDGRYTQVLKFVKK</sequence>
<reference evidence="4" key="1">
    <citation type="submission" date="2023-07" db="EMBL/GenBank/DDBJ databases">
        <title>Novel species isolated from saline lakes on Tibetan Plateau.</title>
        <authorList>
            <person name="Lu H."/>
        </authorList>
    </citation>
    <scope>NUCLEOTIDE SEQUENCE [LARGE SCALE GENOMIC DNA]</scope>
    <source>
        <strain evidence="4">CAK8W</strain>
    </source>
</reference>
<organism evidence="3 4">
    <name type="scientific">Psychroflexus longus</name>
    <dbReference type="NCBI Taxonomy" id="2873596"/>
    <lineage>
        <taxon>Bacteria</taxon>
        <taxon>Pseudomonadati</taxon>
        <taxon>Bacteroidota</taxon>
        <taxon>Flavobacteriia</taxon>
        <taxon>Flavobacteriales</taxon>
        <taxon>Flavobacteriaceae</taxon>
        <taxon>Psychroflexus</taxon>
    </lineage>
</organism>
<name>A0ABS7XER3_9FLAO</name>
<accession>A0ABS7XER3</accession>
<dbReference type="Pfam" id="PF05345">
    <property type="entry name" value="He_PIG"/>
    <property type="match status" value="1"/>
</dbReference>
<dbReference type="Gene3D" id="2.60.40.10">
    <property type="entry name" value="Immunoglobulins"/>
    <property type="match status" value="2"/>
</dbReference>
<dbReference type="SUPFAM" id="SSF49313">
    <property type="entry name" value="Cadherin-like"/>
    <property type="match status" value="1"/>
</dbReference>
<evidence type="ECO:0000313" key="4">
    <source>
        <dbReference type="Proteomes" id="UP001199314"/>
    </source>
</evidence>
<evidence type="ECO:0000259" key="2">
    <source>
        <dbReference type="Pfam" id="PF18962"/>
    </source>
</evidence>
<dbReference type="Pfam" id="PF18962">
    <property type="entry name" value="Por_Secre_tail"/>
    <property type="match status" value="1"/>
</dbReference>
<dbReference type="RefSeq" id="WP_224459808.1">
    <property type="nucleotide sequence ID" value="NZ_JAIQZE010000001.1"/>
</dbReference>
<keyword evidence="4" id="KW-1185">Reference proteome</keyword>
<feature type="domain" description="Secretion system C-terminal sorting" evidence="2">
    <location>
        <begin position="594"/>
        <end position="657"/>
    </location>
</feature>
<proteinExistence type="predicted"/>
<dbReference type="EMBL" id="JAIQZE010000001">
    <property type="protein sequence ID" value="MBZ9777425.1"/>
    <property type="molecule type" value="Genomic_DNA"/>
</dbReference>
<dbReference type="InterPro" id="IPR015919">
    <property type="entry name" value="Cadherin-like_sf"/>
</dbReference>
<comment type="caution">
    <text evidence="3">The sequence shown here is derived from an EMBL/GenBank/DDBJ whole genome shotgun (WGS) entry which is preliminary data.</text>
</comment>
<protein>
    <submittedName>
        <fullName evidence="3">T9SS type A sorting domain-containing protein</fullName>
    </submittedName>
</protein>
<dbReference type="CDD" id="cd00146">
    <property type="entry name" value="PKD"/>
    <property type="match status" value="1"/>
</dbReference>
<keyword evidence="1" id="KW-0732">Signal</keyword>
<gene>
    <name evidence="3" type="ORF">LB452_00690</name>
</gene>
<dbReference type="Proteomes" id="UP001199314">
    <property type="component" value="Unassembled WGS sequence"/>
</dbReference>
<dbReference type="InterPro" id="IPR013783">
    <property type="entry name" value="Ig-like_fold"/>
</dbReference>
<dbReference type="NCBIfam" id="TIGR04183">
    <property type="entry name" value="Por_Secre_tail"/>
    <property type="match status" value="1"/>
</dbReference>
<dbReference type="InterPro" id="IPR026444">
    <property type="entry name" value="Secre_tail"/>
</dbReference>